<feature type="domain" description="YdbS-like PH" evidence="3">
    <location>
        <begin position="300"/>
        <end position="376"/>
    </location>
</feature>
<feature type="region of interest" description="Disordered" evidence="1">
    <location>
        <begin position="1"/>
        <end position="32"/>
    </location>
</feature>
<feature type="transmembrane region" description="Helical" evidence="2">
    <location>
        <begin position="269"/>
        <end position="295"/>
    </location>
</feature>
<reference evidence="4 5" key="1">
    <citation type="journal article" date="2013" name="Genome Announc.">
        <title>Draft Genome Sequence of the Lignocellulose Decomposer Thermobifida fusca Strain TM51.</title>
        <authorList>
            <person name="Toth A."/>
            <person name="Barna T."/>
            <person name="Nagy I."/>
            <person name="Horvath B."/>
            <person name="Nagy I."/>
            <person name="Tancsics A."/>
            <person name="Kriszt B."/>
            <person name="Baka E."/>
            <person name="Fekete C."/>
            <person name="Kukolya J."/>
        </authorList>
    </citation>
    <scope>NUCLEOTIDE SEQUENCE [LARGE SCALE GENOMIC DNA]</scope>
    <source>
        <strain evidence="4 5">TM51</strain>
    </source>
</reference>
<keyword evidence="2" id="KW-0472">Membrane</keyword>
<dbReference type="AlphaFoldDB" id="A0A9P2WQ08"/>
<organism evidence="4 5">
    <name type="scientific">Thermobifida fusca TM51</name>
    <dbReference type="NCBI Taxonomy" id="1169414"/>
    <lineage>
        <taxon>Bacteria</taxon>
        <taxon>Bacillati</taxon>
        <taxon>Actinomycetota</taxon>
        <taxon>Actinomycetes</taxon>
        <taxon>Streptosporangiales</taxon>
        <taxon>Nocardiopsidaceae</taxon>
        <taxon>Thermobifida</taxon>
    </lineage>
</organism>
<feature type="transmembrane region" description="Helical" evidence="2">
    <location>
        <begin position="214"/>
        <end position="239"/>
    </location>
</feature>
<dbReference type="PANTHER" id="PTHR34473">
    <property type="entry name" value="UPF0699 TRANSMEMBRANE PROTEIN YDBS"/>
    <property type="match status" value="1"/>
</dbReference>
<dbReference type="Proteomes" id="UP000014184">
    <property type="component" value="Unassembled WGS sequence"/>
</dbReference>
<dbReference type="InterPro" id="IPR005182">
    <property type="entry name" value="YdbS-like_PH"/>
</dbReference>
<keyword evidence="5" id="KW-1185">Reference proteome</keyword>
<evidence type="ECO:0000259" key="3">
    <source>
        <dbReference type="Pfam" id="PF03703"/>
    </source>
</evidence>
<evidence type="ECO:0000256" key="1">
    <source>
        <dbReference type="SAM" id="MobiDB-lite"/>
    </source>
</evidence>
<dbReference type="Pfam" id="PF03703">
    <property type="entry name" value="bPH_2"/>
    <property type="match status" value="3"/>
</dbReference>
<sequence>MNAEHEPQPDQAGADLPEPDGSRPESAAPRLAAEAERRLSPLTVVTTAIQHGRSAGLPVLVALFAGDFNPWVLGGTVLVGVLLVVAGIVRYWTVRYQIIGERLEIRSGLISRSRRAIPLERIRGVNVTSTLLHRIFGLAVVRIDAAAGGALQQEEAKLDAIATAEAEQLRVELLRRHSLLVEHEAAEAEEPAAETEAAPAESAEVTYFRMPWRWYLYAVLSPAYLLTPFAVLAALFGFFNQFIDAEVIGAYVIGQADTIWGIVTSRSGLLLLTLVGVVAAILVAMPLFAVVSYMINQWQFTLHRRGEALVTERGLFTRHSVTLEYRRIHGYELHDTLVQRPWALGRLSAIVTGLGGSTSRSALLPLGPRAEVERIVAQALRPFHGKLVAHPAAARSRRLFRAVVPPLLLAGCAAALGWFWVAGGLLAVAVLGVPLGMDRYRSLGHGYDGEQVSVRSGSLARVQATVARSAIIGWRWRQSVFQRRAGLATMKATVGAGSGGYDAIDVDFADSVAFAHAVTPELLAPFLAASAAGAADQAADTSGQEGDRSGGAGA</sequence>
<feature type="transmembrane region" description="Helical" evidence="2">
    <location>
        <begin position="407"/>
        <end position="433"/>
    </location>
</feature>
<feature type="domain" description="YdbS-like PH" evidence="3">
    <location>
        <begin position="447"/>
        <end position="509"/>
    </location>
</feature>
<keyword evidence="2" id="KW-1133">Transmembrane helix</keyword>
<name>A0A9P2WQ08_THEFU</name>
<dbReference type="PANTHER" id="PTHR34473:SF2">
    <property type="entry name" value="UPF0699 TRANSMEMBRANE PROTEIN YDBT"/>
    <property type="match status" value="1"/>
</dbReference>
<evidence type="ECO:0000313" key="5">
    <source>
        <dbReference type="Proteomes" id="UP000014184"/>
    </source>
</evidence>
<dbReference type="InterPro" id="IPR014529">
    <property type="entry name" value="UCP026631"/>
</dbReference>
<feature type="domain" description="YdbS-like PH" evidence="3">
    <location>
        <begin position="91"/>
        <end position="170"/>
    </location>
</feature>
<gene>
    <name evidence="4" type="ORF">TM51_10031</name>
</gene>
<dbReference type="RefSeq" id="WP_011292372.1">
    <property type="nucleotide sequence ID" value="NZ_AOSG01000054.1"/>
</dbReference>
<protein>
    <recommendedName>
        <fullName evidence="3">YdbS-like PH domain-containing protein</fullName>
    </recommendedName>
</protein>
<accession>A0A9P2WQ08</accession>
<feature type="transmembrane region" description="Helical" evidence="2">
    <location>
        <begin position="71"/>
        <end position="92"/>
    </location>
</feature>
<dbReference type="PIRSF" id="PIRSF026631">
    <property type="entry name" value="UCP026631"/>
    <property type="match status" value="1"/>
</dbReference>
<keyword evidence="2" id="KW-0812">Transmembrane</keyword>
<evidence type="ECO:0000313" key="4">
    <source>
        <dbReference type="EMBL" id="EOR71027.1"/>
    </source>
</evidence>
<evidence type="ECO:0000256" key="2">
    <source>
        <dbReference type="SAM" id="Phobius"/>
    </source>
</evidence>
<proteinExistence type="predicted"/>
<dbReference type="EMBL" id="AOSG01000054">
    <property type="protein sequence ID" value="EOR71027.1"/>
    <property type="molecule type" value="Genomic_DNA"/>
</dbReference>
<comment type="caution">
    <text evidence="4">The sequence shown here is derived from an EMBL/GenBank/DDBJ whole genome shotgun (WGS) entry which is preliminary data.</text>
</comment>